<keyword evidence="7" id="KW-0998">Cell outer membrane</keyword>
<keyword evidence="3" id="KW-0813">Transport</keyword>
<accession>A0A173MD97</accession>
<dbReference type="KEGG" id="fln:FLA_1542"/>
<evidence type="ECO:0000256" key="2">
    <source>
        <dbReference type="ARBA" id="ARBA00007613"/>
    </source>
</evidence>
<evidence type="ECO:0000313" key="8">
    <source>
        <dbReference type="EMBL" id="SIT20510.1"/>
    </source>
</evidence>
<dbReference type="AlphaFoldDB" id="A0A173MD97"/>
<evidence type="ECO:0000256" key="6">
    <source>
        <dbReference type="ARBA" id="ARBA00023136"/>
    </source>
</evidence>
<sequence length="419" mass="47013">MKDCIAFGLSNHRSIRVYENEKRASEQKAREALADYLPKIEATGGLADNIKPQVSIIPAGLFGPTDTKVAFTKRYNTTAQVELNQTIYDQAAITGLQASKYNKKNADVNIQHNEESIIYNISNAYQQVHIYQLQLQLLHANEYTYSEQLKIANLGVDKGVTAEVDRNKIQVNYNNTLSQINVAEKNLSLASTQLKNEMGYALNDVLTIDTLASAEVIPVLNAQTADTFRVQNRTDYQASEIEAALLDISARQKNGSKLPTLSFYARYGANGFGDKLGQSFSSFNALSVIGLNLKIPLFNGFKKNAQYAQARIEYQNAQENMKIDADKYRVEYENAKTTLLKAAVNVQNDYRNIELAKSVFKSTDLQYQKGVTDLTDWLNSQNSLREAQNNFLNSLYSFYTAQLDLEKANGTLKNYYNAL</sequence>
<dbReference type="EMBL" id="FTOR01000005">
    <property type="protein sequence ID" value="SIT20510.1"/>
    <property type="molecule type" value="Genomic_DNA"/>
</dbReference>
<dbReference type="GO" id="GO:1990281">
    <property type="term" value="C:efflux pump complex"/>
    <property type="evidence" value="ECO:0007669"/>
    <property type="project" value="TreeGrafter"/>
</dbReference>
<evidence type="ECO:0000256" key="3">
    <source>
        <dbReference type="ARBA" id="ARBA00022448"/>
    </source>
</evidence>
<dbReference type="GO" id="GO:0015562">
    <property type="term" value="F:efflux transmembrane transporter activity"/>
    <property type="evidence" value="ECO:0007669"/>
    <property type="project" value="InterPro"/>
</dbReference>
<dbReference type="Proteomes" id="UP000186917">
    <property type="component" value="Unassembled WGS sequence"/>
</dbReference>
<comment type="subcellular location">
    <subcellularLocation>
        <location evidence="1">Cell outer membrane</location>
    </subcellularLocation>
</comment>
<dbReference type="STRING" id="477680.SAMN05421788_10518"/>
<comment type="similarity">
    <text evidence="2">Belongs to the outer membrane factor (OMF) (TC 1.B.17) family.</text>
</comment>
<organism evidence="8 9">
    <name type="scientific">Filimonas lacunae</name>
    <dbReference type="NCBI Taxonomy" id="477680"/>
    <lineage>
        <taxon>Bacteria</taxon>
        <taxon>Pseudomonadati</taxon>
        <taxon>Bacteroidota</taxon>
        <taxon>Chitinophagia</taxon>
        <taxon>Chitinophagales</taxon>
        <taxon>Chitinophagaceae</taxon>
        <taxon>Filimonas</taxon>
    </lineage>
</organism>
<dbReference type="RefSeq" id="WP_197705869.1">
    <property type="nucleotide sequence ID" value="NZ_AP017422.1"/>
</dbReference>
<evidence type="ECO:0000256" key="5">
    <source>
        <dbReference type="ARBA" id="ARBA00022692"/>
    </source>
</evidence>
<dbReference type="Gene3D" id="1.20.1600.10">
    <property type="entry name" value="Outer membrane efflux proteins (OEP)"/>
    <property type="match status" value="1"/>
</dbReference>
<dbReference type="PANTHER" id="PTHR30026">
    <property type="entry name" value="OUTER MEMBRANE PROTEIN TOLC"/>
    <property type="match status" value="1"/>
</dbReference>
<dbReference type="GO" id="GO:0015288">
    <property type="term" value="F:porin activity"/>
    <property type="evidence" value="ECO:0007669"/>
    <property type="project" value="TreeGrafter"/>
</dbReference>
<keyword evidence="5" id="KW-0812">Transmembrane</keyword>
<dbReference type="InterPro" id="IPR051906">
    <property type="entry name" value="TolC-like"/>
</dbReference>
<evidence type="ECO:0000256" key="4">
    <source>
        <dbReference type="ARBA" id="ARBA00022452"/>
    </source>
</evidence>
<dbReference type="PANTHER" id="PTHR30026:SF20">
    <property type="entry name" value="OUTER MEMBRANE PROTEIN TOLC"/>
    <property type="match status" value="1"/>
</dbReference>
<dbReference type="Pfam" id="PF02321">
    <property type="entry name" value="OEP"/>
    <property type="match status" value="2"/>
</dbReference>
<proteinExistence type="inferred from homology"/>
<keyword evidence="9" id="KW-1185">Reference proteome</keyword>
<dbReference type="InterPro" id="IPR003423">
    <property type="entry name" value="OMP_efflux"/>
</dbReference>
<evidence type="ECO:0000313" key="9">
    <source>
        <dbReference type="Proteomes" id="UP000186917"/>
    </source>
</evidence>
<evidence type="ECO:0000256" key="7">
    <source>
        <dbReference type="ARBA" id="ARBA00023237"/>
    </source>
</evidence>
<reference evidence="9" key="1">
    <citation type="submission" date="2017-01" db="EMBL/GenBank/DDBJ databases">
        <authorList>
            <person name="Varghese N."/>
            <person name="Submissions S."/>
        </authorList>
    </citation>
    <scope>NUCLEOTIDE SEQUENCE [LARGE SCALE GENOMIC DNA]</scope>
    <source>
        <strain evidence="9">DSM 21054</strain>
    </source>
</reference>
<dbReference type="SUPFAM" id="SSF56954">
    <property type="entry name" value="Outer membrane efflux proteins (OEP)"/>
    <property type="match status" value="1"/>
</dbReference>
<name>A0A173MD97_9BACT</name>
<keyword evidence="6" id="KW-0472">Membrane</keyword>
<evidence type="ECO:0000256" key="1">
    <source>
        <dbReference type="ARBA" id="ARBA00004442"/>
    </source>
</evidence>
<dbReference type="GO" id="GO:0009279">
    <property type="term" value="C:cell outer membrane"/>
    <property type="evidence" value="ECO:0007669"/>
    <property type="project" value="UniProtKB-SubCell"/>
</dbReference>
<protein>
    <submittedName>
        <fullName evidence="8">Outer membrane protein TolC</fullName>
    </submittedName>
</protein>
<keyword evidence="4" id="KW-1134">Transmembrane beta strand</keyword>
<gene>
    <name evidence="8" type="ORF">SAMN05421788_10518</name>
</gene>